<dbReference type="VEuPathDB" id="FungiDB:AeMF1_008713"/>
<sequence>MSGNQKNVNYEPLREGGDDAFDKAMLDGIEFMDDTNMEEVDGDENVAEGNDDMNEKAGLEGKRDANEATSTQSKSIAAVRQRNSRDTKKKLFQSWYDRIEDLEAHLAYFKKKAAKWKRINDYKTAALAAHILKTERINLELLTALTGQEQLKVFLQDWLASQSPQKGRPSPMETTLLPDENGRRSGCLYMTNRAYCLSKQKYPPRKTYEEEVEDSLHVTLHLDEDDRGTCVYAYECHIQFTVDANFENVAKTWWFDLVESNPLVEASIIEKFEDHIMYVKHEFTRFKFRRLCVAGVFLDHDEDRITITQTGIAVDERFPFVEGESRSNGFQWIVFQHVTDRLTIVRWSIVSFCPVTANGPLSLFETAVNMRCDVKPEDSEEVLLAKLQTMVENGFEGLRDQFLRRCSRFKLEPTTIPARDLPIR</sequence>
<protein>
    <recommendedName>
        <fullName evidence="4">START domain-containing protein</fullName>
    </recommendedName>
</protein>
<comment type="caution">
    <text evidence="2">The sequence shown here is derived from an EMBL/GenBank/DDBJ whole genome shotgun (WGS) entry which is preliminary data.</text>
</comment>
<evidence type="ECO:0000256" key="1">
    <source>
        <dbReference type="SAM" id="MobiDB-lite"/>
    </source>
</evidence>
<proteinExistence type="predicted"/>
<accession>A0A6G0W3K4</accession>
<keyword evidence="3" id="KW-1185">Reference proteome</keyword>
<feature type="compositionally biased region" description="Basic and acidic residues" evidence="1">
    <location>
        <begin position="53"/>
        <end position="66"/>
    </location>
</feature>
<dbReference type="AlphaFoldDB" id="A0A6G0W3K4"/>
<gene>
    <name evidence="2" type="ORF">Ae201684_018973</name>
</gene>
<organism evidence="2 3">
    <name type="scientific">Aphanomyces euteiches</name>
    <dbReference type="NCBI Taxonomy" id="100861"/>
    <lineage>
        <taxon>Eukaryota</taxon>
        <taxon>Sar</taxon>
        <taxon>Stramenopiles</taxon>
        <taxon>Oomycota</taxon>
        <taxon>Saprolegniomycetes</taxon>
        <taxon>Saprolegniales</taxon>
        <taxon>Verrucalvaceae</taxon>
        <taxon>Aphanomyces</taxon>
    </lineage>
</organism>
<reference evidence="2 3" key="1">
    <citation type="submission" date="2019-07" db="EMBL/GenBank/DDBJ databases">
        <title>Genomics analysis of Aphanomyces spp. identifies a new class of oomycete effector associated with host adaptation.</title>
        <authorList>
            <person name="Gaulin E."/>
        </authorList>
    </citation>
    <scope>NUCLEOTIDE SEQUENCE [LARGE SCALE GENOMIC DNA]</scope>
    <source>
        <strain evidence="2 3">ATCC 201684</strain>
    </source>
</reference>
<dbReference type="Proteomes" id="UP000481153">
    <property type="component" value="Unassembled WGS sequence"/>
</dbReference>
<evidence type="ECO:0000313" key="2">
    <source>
        <dbReference type="EMBL" id="KAF0721693.1"/>
    </source>
</evidence>
<name>A0A6G0W3K4_9STRA</name>
<feature type="region of interest" description="Disordered" evidence="1">
    <location>
        <begin position="33"/>
        <end position="83"/>
    </location>
</feature>
<evidence type="ECO:0000313" key="3">
    <source>
        <dbReference type="Proteomes" id="UP000481153"/>
    </source>
</evidence>
<evidence type="ECO:0008006" key="4">
    <source>
        <dbReference type="Google" id="ProtNLM"/>
    </source>
</evidence>
<dbReference type="EMBL" id="VJMJ01000370">
    <property type="protein sequence ID" value="KAF0721693.1"/>
    <property type="molecule type" value="Genomic_DNA"/>
</dbReference>
<feature type="compositionally biased region" description="Acidic residues" evidence="1">
    <location>
        <begin position="33"/>
        <end position="52"/>
    </location>
</feature>